<reference evidence="1" key="2">
    <citation type="submission" date="2015-06" db="UniProtKB">
        <authorList>
            <consortium name="EnsemblMetazoa"/>
        </authorList>
    </citation>
    <scope>IDENTIFICATION</scope>
</reference>
<dbReference type="GO" id="GO:0031267">
    <property type="term" value="F:small GTPase binding"/>
    <property type="evidence" value="ECO:0007669"/>
    <property type="project" value="InterPro"/>
</dbReference>
<evidence type="ECO:0000313" key="1">
    <source>
        <dbReference type="EnsemblMetazoa" id="MESCA000874-PA"/>
    </source>
</evidence>
<name>T1GC73_MEGSC</name>
<dbReference type="PANTHER" id="PTHR12195">
    <property type="entry name" value="CYTOPLASMIC FMR1-INTERACTING PROTEIN-RELATED"/>
    <property type="match status" value="1"/>
</dbReference>
<keyword evidence="2" id="KW-1185">Reference proteome</keyword>
<evidence type="ECO:0000313" key="2">
    <source>
        <dbReference type="Proteomes" id="UP000015102"/>
    </source>
</evidence>
<dbReference type="STRING" id="36166.T1GC73"/>
<dbReference type="HOGENOM" id="CLU_2362130_0_0_1"/>
<accession>T1GC73</accession>
<dbReference type="EnsemblMetazoa" id="MESCA000874-RA">
    <property type="protein sequence ID" value="MESCA000874-PA"/>
    <property type="gene ID" value="MESCA000874"/>
</dbReference>
<sequence length="96" mass="11082">MGAMPKTFKLPIAEYTSPGVLSYYVEHVVDIVQYPDAKTELFKLFREFGNSTSRRSSFVKPYCEENEKPEDKHKRLEAQFTNLKNFADVEKLGTAK</sequence>
<dbReference type="Proteomes" id="UP000015102">
    <property type="component" value="Unassembled WGS sequence"/>
</dbReference>
<dbReference type="EMBL" id="CAQQ02000500">
    <property type="status" value="NOT_ANNOTATED_CDS"/>
    <property type="molecule type" value="Genomic_DNA"/>
</dbReference>
<reference evidence="2" key="1">
    <citation type="submission" date="2013-02" db="EMBL/GenBank/DDBJ databases">
        <authorList>
            <person name="Hughes D."/>
        </authorList>
    </citation>
    <scope>NUCLEOTIDE SEQUENCE</scope>
    <source>
        <strain>Durham</strain>
        <strain evidence="2">NC isolate 2 -- Noor lab</strain>
    </source>
</reference>
<dbReference type="Pfam" id="PF05994">
    <property type="entry name" value="FragX_IP"/>
    <property type="match status" value="1"/>
</dbReference>
<proteinExistence type="predicted"/>
<dbReference type="AlphaFoldDB" id="T1GC73"/>
<dbReference type="GO" id="GO:0030833">
    <property type="term" value="P:regulation of actin filament polymerization"/>
    <property type="evidence" value="ECO:0007669"/>
    <property type="project" value="InterPro"/>
</dbReference>
<protein>
    <submittedName>
        <fullName evidence="1">Uncharacterized protein</fullName>
    </submittedName>
</protein>
<dbReference type="InterPro" id="IPR008081">
    <property type="entry name" value="Cytoplasmic_FMR1-int"/>
</dbReference>
<organism evidence="1 2">
    <name type="scientific">Megaselia scalaris</name>
    <name type="common">Humpbacked fly</name>
    <name type="synonym">Phora scalaris</name>
    <dbReference type="NCBI Taxonomy" id="36166"/>
    <lineage>
        <taxon>Eukaryota</taxon>
        <taxon>Metazoa</taxon>
        <taxon>Ecdysozoa</taxon>
        <taxon>Arthropoda</taxon>
        <taxon>Hexapoda</taxon>
        <taxon>Insecta</taxon>
        <taxon>Pterygota</taxon>
        <taxon>Neoptera</taxon>
        <taxon>Endopterygota</taxon>
        <taxon>Diptera</taxon>
        <taxon>Brachycera</taxon>
        <taxon>Muscomorpha</taxon>
        <taxon>Platypezoidea</taxon>
        <taxon>Phoridae</taxon>
        <taxon>Megaseliini</taxon>
        <taxon>Megaselia</taxon>
    </lineage>
</organism>